<evidence type="ECO:0000259" key="3">
    <source>
        <dbReference type="Pfam" id="PF07987"/>
    </source>
</evidence>
<reference evidence="5" key="1">
    <citation type="submission" date="2017-08" db="EMBL/GenBank/DDBJ databases">
        <authorList>
            <person name="Varghese N."/>
            <person name="Submissions S."/>
        </authorList>
    </citation>
    <scope>NUCLEOTIDE SEQUENCE [LARGE SCALE GENOMIC DNA]</scope>
    <source>
        <strain evidence="5">DSM 4725</strain>
    </source>
</reference>
<accession>A0A285V4T1</accession>
<dbReference type="Proteomes" id="UP000219435">
    <property type="component" value="Unassembled WGS sequence"/>
</dbReference>
<name>A0A285V4T1_9ACTN</name>
<feature type="domain" description="YncI copper-binding" evidence="3">
    <location>
        <begin position="106"/>
        <end position="168"/>
    </location>
</feature>
<keyword evidence="2" id="KW-0812">Transmembrane</keyword>
<dbReference type="AlphaFoldDB" id="A0A285V4T1"/>
<dbReference type="InterPro" id="IPR012533">
    <property type="entry name" value="YcnI-copper_dom"/>
</dbReference>
<dbReference type="OrthoDB" id="3296726at2"/>
<gene>
    <name evidence="4" type="ORF">SAMN05660748_1660</name>
</gene>
<dbReference type="Pfam" id="PF07987">
    <property type="entry name" value="DUF1775"/>
    <property type="match status" value="1"/>
</dbReference>
<sequence>MWNSTVVRDDFYDMRVRALFGVPPMAVALVLAVAAPAFAHVEVTAGGAEAGDPATLRFSAAAEHPSSGIVEVATRFPRGMPGDGLVLESGPPGWRLTVADDVVTVGGKPLPVGRDAEYSIAVPALPTTDGELLLPTVQRYADGREDAWIEPATAAVPDPAMPAPVLVLGVGRGAGDAESDRGPVAVPSDRADSRSGAGAAWYAAATALGVLALAGGTVFWRRLAGRAER</sequence>
<organism evidence="4 5">
    <name type="scientific">Blastococcus aggregatus</name>
    <dbReference type="NCBI Taxonomy" id="38502"/>
    <lineage>
        <taxon>Bacteria</taxon>
        <taxon>Bacillati</taxon>
        <taxon>Actinomycetota</taxon>
        <taxon>Actinomycetes</taxon>
        <taxon>Geodermatophilales</taxon>
        <taxon>Geodermatophilaceae</taxon>
        <taxon>Blastococcus</taxon>
    </lineage>
</organism>
<dbReference type="EMBL" id="OBQI01000002">
    <property type="protein sequence ID" value="SOC48947.1"/>
    <property type="molecule type" value="Genomic_DNA"/>
</dbReference>
<keyword evidence="5" id="KW-1185">Reference proteome</keyword>
<feature type="transmembrane region" description="Helical" evidence="2">
    <location>
        <begin position="199"/>
        <end position="220"/>
    </location>
</feature>
<keyword evidence="2" id="KW-1133">Transmembrane helix</keyword>
<proteinExistence type="predicted"/>
<dbReference type="Gene3D" id="2.60.40.2230">
    <property type="entry name" value="Uncharacterised protein YcnI-like PF07987, DUF1775"/>
    <property type="match status" value="1"/>
</dbReference>
<dbReference type="RefSeq" id="WP_097194518.1">
    <property type="nucleotide sequence ID" value="NZ_OBQI01000002.1"/>
</dbReference>
<evidence type="ECO:0000313" key="4">
    <source>
        <dbReference type="EMBL" id="SOC48947.1"/>
    </source>
</evidence>
<evidence type="ECO:0000256" key="2">
    <source>
        <dbReference type="SAM" id="Phobius"/>
    </source>
</evidence>
<evidence type="ECO:0000256" key="1">
    <source>
        <dbReference type="SAM" id="MobiDB-lite"/>
    </source>
</evidence>
<protein>
    <submittedName>
        <fullName evidence="4">Domain of unkown function</fullName>
    </submittedName>
</protein>
<evidence type="ECO:0000313" key="5">
    <source>
        <dbReference type="Proteomes" id="UP000219435"/>
    </source>
</evidence>
<dbReference type="InterPro" id="IPR038507">
    <property type="entry name" value="YcnI-like_sf"/>
</dbReference>
<keyword evidence="2" id="KW-0472">Membrane</keyword>
<feature type="region of interest" description="Disordered" evidence="1">
    <location>
        <begin position="172"/>
        <end position="193"/>
    </location>
</feature>